<evidence type="ECO:0000256" key="3">
    <source>
        <dbReference type="SAM" id="Phobius"/>
    </source>
</evidence>
<proteinExistence type="predicted"/>
<dbReference type="AlphaFoldDB" id="A0A7J0DGJ3"/>
<keyword evidence="2" id="KW-0548">Nucleotidyltransferase</keyword>
<dbReference type="OrthoDB" id="1745194at2759"/>
<dbReference type="PANTHER" id="PTHR42866:SF2">
    <property type="entry name" value="3-DEOXY-MANNO-OCTULOSONATE CYTIDYLYLTRANSFERASE, MITOCHONDRIAL"/>
    <property type="match status" value="1"/>
</dbReference>
<evidence type="ECO:0000313" key="5">
    <source>
        <dbReference type="Proteomes" id="UP000585474"/>
    </source>
</evidence>
<evidence type="ECO:0000313" key="4">
    <source>
        <dbReference type="EMBL" id="GFS34627.1"/>
    </source>
</evidence>
<keyword evidence="1 4" id="KW-0808">Transferase</keyword>
<dbReference type="EMBL" id="BJWL01000214">
    <property type="protein sequence ID" value="GFS34627.1"/>
    <property type="molecule type" value="Genomic_DNA"/>
</dbReference>
<dbReference type="InterPro" id="IPR029044">
    <property type="entry name" value="Nucleotide-diphossugar_trans"/>
</dbReference>
<evidence type="ECO:0000256" key="1">
    <source>
        <dbReference type="ARBA" id="ARBA00022679"/>
    </source>
</evidence>
<dbReference type="GO" id="GO:0008690">
    <property type="term" value="F:3-deoxy-manno-octulosonate cytidylyltransferase activity"/>
    <property type="evidence" value="ECO:0007669"/>
    <property type="project" value="TreeGrafter"/>
</dbReference>
<dbReference type="Gene3D" id="3.90.550.10">
    <property type="entry name" value="Spore Coat Polysaccharide Biosynthesis Protein SpsA, Chain A"/>
    <property type="match status" value="1"/>
</dbReference>
<keyword evidence="3" id="KW-1133">Transmembrane helix</keyword>
<reference evidence="5" key="1">
    <citation type="submission" date="2019-07" db="EMBL/GenBank/DDBJ databases">
        <title>De Novo Assembly of kiwifruit Actinidia rufa.</title>
        <authorList>
            <person name="Sugita-Konishi S."/>
            <person name="Sato K."/>
            <person name="Mori E."/>
            <person name="Abe Y."/>
            <person name="Kisaki G."/>
            <person name="Hamano K."/>
            <person name="Suezawa K."/>
            <person name="Otani M."/>
            <person name="Fukuda T."/>
            <person name="Manabe T."/>
            <person name="Gomi K."/>
            <person name="Tabuchi M."/>
            <person name="Akimitsu K."/>
            <person name="Kataoka I."/>
        </authorList>
    </citation>
    <scope>NUCLEOTIDE SEQUENCE [LARGE SCALE GENOMIC DNA]</scope>
    <source>
        <strain evidence="5">cv. Fuchu</strain>
    </source>
</reference>
<feature type="transmembrane region" description="Helical" evidence="3">
    <location>
        <begin position="22"/>
        <end position="45"/>
    </location>
</feature>
<name>A0A7J0DGJ3_9ERIC</name>
<keyword evidence="3" id="KW-0472">Membrane</keyword>
<dbReference type="InterPro" id="IPR003329">
    <property type="entry name" value="Cytidylyl_trans"/>
</dbReference>
<dbReference type="PANTHER" id="PTHR42866">
    <property type="entry name" value="3-DEOXY-MANNO-OCTULOSONATE CYTIDYLYLTRANSFERASE"/>
    <property type="match status" value="1"/>
</dbReference>
<keyword evidence="3" id="KW-0812">Transmembrane</keyword>
<evidence type="ECO:0000256" key="2">
    <source>
        <dbReference type="ARBA" id="ARBA00022695"/>
    </source>
</evidence>
<keyword evidence="5" id="KW-1185">Reference proteome</keyword>
<accession>A0A7J0DGJ3</accession>
<organism evidence="4 5">
    <name type="scientific">Actinidia rufa</name>
    <dbReference type="NCBI Taxonomy" id="165716"/>
    <lineage>
        <taxon>Eukaryota</taxon>
        <taxon>Viridiplantae</taxon>
        <taxon>Streptophyta</taxon>
        <taxon>Embryophyta</taxon>
        <taxon>Tracheophyta</taxon>
        <taxon>Spermatophyta</taxon>
        <taxon>Magnoliopsida</taxon>
        <taxon>eudicotyledons</taxon>
        <taxon>Gunneridae</taxon>
        <taxon>Pentapetalae</taxon>
        <taxon>asterids</taxon>
        <taxon>Ericales</taxon>
        <taxon>Actinidiaceae</taxon>
        <taxon>Actinidia</taxon>
    </lineage>
</organism>
<protein>
    <submittedName>
        <fullName evidence="4">Nucleotide-diphospho-sugar transferases superfamily protein</fullName>
    </submittedName>
</protein>
<gene>
    <name evidence="4" type="ORF">Acr_00g0034970</name>
</gene>
<dbReference type="Pfam" id="PF02348">
    <property type="entry name" value="CTP_transf_3"/>
    <property type="match status" value="1"/>
</dbReference>
<comment type="caution">
    <text evidence="4">The sequence shown here is derived from an EMBL/GenBank/DDBJ whole genome shotgun (WGS) entry which is preliminary data.</text>
</comment>
<dbReference type="GO" id="GO:0005829">
    <property type="term" value="C:cytosol"/>
    <property type="evidence" value="ECO:0007669"/>
    <property type="project" value="TreeGrafter"/>
</dbReference>
<sequence length="105" mass="10854">MDPTSFCAPSSSSGSSSSTKAWIVHGLVVGAAVAVALGAHAYLYLGRSGKFRSRVIGIIPARFASSRFPGKPLVQILGKPMIQAGFGSWIGVGIYGGKGKDKEID</sequence>
<dbReference type="Proteomes" id="UP000585474">
    <property type="component" value="Unassembled WGS sequence"/>
</dbReference>
<dbReference type="SUPFAM" id="SSF53448">
    <property type="entry name" value="Nucleotide-diphospho-sugar transferases"/>
    <property type="match status" value="1"/>
</dbReference>